<keyword evidence="2" id="KW-1185">Reference proteome</keyword>
<dbReference type="SUPFAM" id="SSF81383">
    <property type="entry name" value="F-box domain"/>
    <property type="match status" value="1"/>
</dbReference>
<sequence>MAQDITSTKKKSKRATSLPDEIINEILLLLPARSILRFYAVYRLWAAHLSSPAFKVAYAAKGEARQMSNIIIFAASPGHHSTTVYSCSNNQGADAEPLFTMDHLRTDSLYLSSKSSRGLLLFSNTRTTSGGDYWVCNPSTGECRALPQQRHLDLISSSVGLVLDDQTKEFKVVYLFLKTMIRFGCDVYMLGVDSADLWWRPRTAGDDILRFSAADENFDFIGASSNDMDMGEDDDIWLEEHMPVLHFHMAELQGSLCMVHDLHQRRGHGVSSSIHVWVLRDRNNGGCEWSMDYRFTVTPLLARDVHSPRFITILGVISGSSNREEKRLLFATSQHKVYAYSPNSGGVKMVFSTQEVGIGSQEAGAGLWLGTYEDSLMRIGGECRREKEVSLAVRETWCTLIERESFVATHMSMKRPTTSILMITNGRARRAFFAFAQLESWLDQAASSPFGVGGTLADAKIICSKPCHGLNLISTSSDGAIQCLGIRGRSRFCPLHSSRPPAAGRHAFSIGRNIGFGFDHSTGEHVAVEIGRHLCGTLACMVKASESDAWISVGTHPVPVTDMPAAHTQATASIRQAIIVVAFDISTWVFSVLECEKPLLNNNHRHYMLLAELNEKLSLVVADRDAEEMEIWTMHERRARINARRALGYYNTKTGAIGIVYSLQHLQFLLEFWVGRCRSCKYPEHAFGDSESGTPRPIIQKCQNVGCVGDREIYSTCCKRVICRMCIRWCPEHFYQRHHIPLDNIYQQRHGLPMEHPSVPDPDYCCYSYSTIDNDAI</sequence>
<name>A0A9W7XDL8_9POAL</name>
<accession>A0A9W7XDL8</accession>
<dbReference type="EMBL" id="MU629437">
    <property type="protein sequence ID" value="KAJ1257210.1"/>
    <property type="molecule type" value="Genomic_DNA"/>
</dbReference>
<evidence type="ECO:0000313" key="2">
    <source>
        <dbReference type="Proteomes" id="UP001164776"/>
    </source>
</evidence>
<dbReference type="InterPro" id="IPR036047">
    <property type="entry name" value="F-box-like_dom_sf"/>
</dbReference>
<proteinExistence type="predicted"/>
<dbReference type="AlphaFoldDB" id="A0A9W7XDL8"/>
<gene>
    <name evidence="1" type="ORF">BS78_K179100</name>
</gene>
<evidence type="ECO:0000313" key="1">
    <source>
        <dbReference type="EMBL" id="KAJ1257210.1"/>
    </source>
</evidence>
<dbReference type="PANTHER" id="PTHR31672:SF2">
    <property type="entry name" value="F-BOX DOMAIN-CONTAINING PROTEIN"/>
    <property type="match status" value="1"/>
</dbReference>
<reference evidence="1 2" key="1">
    <citation type="submission" date="2022-10" db="EMBL/GenBank/DDBJ databases">
        <title>WGS assembly of Paspalum vaginatum 540-79.</title>
        <authorList>
            <person name="Sun G."/>
            <person name="Wase N."/>
            <person name="Shu S."/>
            <person name="Jenkins J."/>
            <person name="Zhou B."/>
            <person name="Torres-Rodriguez J."/>
            <person name="Chen C."/>
            <person name="Sandor L."/>
            <person name="Plott C."/>
            <person name="Yoshinga Y."/>
            <person name="Daum C."/>
            <person name="Qi P."/>
            <person name="Barry K."/>
            <person name="Lipzen A."/>
            <person name="Berry L."/>
            <person name="Pedersen C."/>
            <person name="Gottilla T."/>
            <person name="Foltz A."/>
            <person name="Yu H."/>
            <person name="O'Malley R."/>
            <person name="Zhang C."/>
            <person name="Devos K."/>
            <person name="Sigmon B."/>
            <person name="Yu B."/>
            <person name="Obata T."/>
            <person name="Schmutz J."/>
            <person name="Schnable J."/>
        </authorList>
    </citation>
    <scope>NUCLEOTIDE SEQUENCE [LARGE SCALE GENOMIC DNA]</scope>
    <source>
        <strain evidence="2">cv. 540-79</strain>
    </source>
</reference>
<dbReference type="PANTHER" id="PTHR31672">
    <property type="entry name" value="BNACNNG10540D PROTEIN"/>
    <property type="match status" value="1"/>
</dbReference>
<evidence type="ECO:0008006" key="3">
    <source>
        <dbReference type="Google" id="ProtNLM"/>
    </source>
</evidence>
<comment type="caution">
    <text evidence="1">The sequence shown here is derived from an EMBL/GenBank/DDBJ whole genome shotgun (WGS) entry which is preliminary data.</text>
</comment>
<organism evidence="1 2">
    <name type="scientific">Paspalum vaginatum</name>
    <name type="common">seashore paspalum</name>
    <dbReference type="NCBI Taxonomy" id="158149"/>
    <lineage>
        <taxon>Eukaryota</taxon>
        <taxon>Viridiplantae</taxon>
        <taxon>Streptophyta</taxon>
        <taxon>Embryophyta</taxon>
        <taxon>Tracheophyta</taxon>
        <taxon>Spermatophyta</taxon>
        <taxon>Magnoliopsida</taxon>
        <taxon>Liliopsida</taxon>
        <taxon>Poales</taxon>
        <taxon>Poaceae</taxon>
        <taxon>PACMAD clade</taxon>
        <taxon>Panicoideae</taxon>
        <taxon>Andropogonodae</taxon>
        <taxon>Paspaleae</taxon>
        <taxon>Paspalinae</taxon>
        <taxon>Paspalum</taxon>
    </lineage>
</organism>
<dbReference type="InterPro" id="IPR050796">
    <property type="entry name" value="SCF_F-box_component"/>
</dbReference>
<dbReference type="OrthoDB" id="687019at2759"/>
<dbReference type="Proteomes" id="UP001164776">
    <property type="component" value="Unassembled WGS sequence"/>
</dbReference>
<protein>
    <recommendedName>
        <fullName evidence="3">F-box domain-containing protein</fullName>
    </recommendedName>
</protein>